<evidence type="ECO:0000313" key="4">
    <source>
        <dbReference type="EMBL" id="AFY93225.1"/>
    </source>
</evidence>
<dbReference type="AlphaFoldDB" id="K9UEG8"/>
<keyword evidence="1" id="KW-0521">NADP</keyword>
<dbReference type="PANTHER" id="PTHR48106">
    <property type="entry name" value="QUINONE OXIDOREDUCTASE PIG3-RELATED"/>
    <property type="match status" value="1"/>
</dbReference>
<name>K9UEG8_CHAP6</name>
<keyword evidence="5" id="KW-1185">Reference proteome</keyword>
<dbReference type="HOGENOM" id="CLU_026673_3_1_3"/>
<accession>K9UEG8</accession>
<dbReference type="SUPFAM" id="SSF51735">
    <property type="entry name" value="NAD(P)-binding Rossmann-fold domains"/>
    <property type="match status" value="1"/>
</dbReference>
<gene>
    <name evidence="4" type="ORF">Cha6605_2139</name>
</gene>
<feature type="domain" description="Enoyl reductase (ER)" evidence="3">
    <location>
        <begin position="10"/>
        <end position="327"/>
    </location>
</feature>
<dbReference type="GO" id="GO:0005829">
    <property type="term" value="C:cytosol"/>
    <property type="evidence" value="ECO:0007669"/>
    <property type="project" value="TreeGrafter"/>
</dbReference>
<keyword evidence="2" id="KW-0560">Oxidoreductase</keyword>
<evidence type="ECO:0000256" key="2">
    <source>
        <dbReference type="ARBA" id="ARBA00023002"/>
    </source>
</evidence>
<dbReference type="InterPro" id="IPR036291">
    <property type="entry name" value="NAD(P)-bd_dom_sf"/>
</dbReference>
<dbReference type="GO" id="GO:0008270">
    <property type="term" value="F:zinc ion binding"/>
    <property type="evidence" value="ECO:0007669"/>
    <property type="project" value="InterPro"/>
</dbReference>
<dbReference type="PROSITE" id="PS01162">
    <property type="entry name" value="QOR_ZETA_CRYSTAL"/>
    <property type="match status" value="1"/>
</dbReference>
<evidence type="ECO:0000256" key="1">
    <source>
        <dbReference type="ARBA" id="ARBA00022857"/>
    </source>
</evidence>
<dbReference type="KEGG" id="cmp:Cha6605_2139"/>
<dbReference type="Gene3D" id="3.90.180.10">
    <property type="entry name" value="Medium-chain alcohol dehydrogenases, catalytic domain"/>
    <property type="match status" value="1"/>
</dbReference>
<dbReference type="Pfam" id="PF08240">
    <property type="entry name" value="ADH_N"/>
    <property type="match status" value="1"/>
</dbReference>
<dbReference type="InterPro" id="IPR011032">
    <property type="entry name" value="GroES-like_sf"/>
</dbReference>
<dbReference type="PATRIC" id="fig|1173020.3.peg.2427"/>
<evidence type="ECO:0000313" key="5">
    <source>
        <dbReference type="Proteomes" id="UP000010366"/>
    </source>
</evidence>
<dbReference type="SUPFAM" id="SSF50129">
    <property type="entry name" value="GroES-like"/>
    <property type="match status" value="1"/>
</dbReference>
<evidence type="ECO:0000259" key="3">
    <source>
        <dbReference type="SMART" id="SM00829"/>
    </source>
</evidence>
<dbReference type="RefSeq" id="WP_015159380.1">
    <property type="nucleotide sequence ID" value="NC_019697.1"/>
</dbReference>
<dbReference type="InterPro" id="IPR047618">
    <property type="entry name" value="QOR-like"/>
</dbReference>
<dbReference type="OrthoDB" id="9792162at2"/>
<reference evidence="4 5" key="1">
    <citation type="submission" date="2012-05" db="EMBL/GenBank/DDBJ databases">
        <title>Finished chromosome of genome of Chamaesiphon sp. PCC 6605.</title>
        <authorList>
            <consortium name="US DOE Joint Genome Institute"/>
            <person name="Gugger M."/>
            <person name="Coursin T."/>
            <person name="Rippka R."/>
            <person name="Tandeau De Marsac N."/>
            <person name="Huntemann M."/>
            <person name="Wei C.-L."/>
            <person name="Han J."/>
            <person name="Detter J.C."/>
            <person name="Han C."/>
            <person name="Tapia R."/>
            <person name="Chen A."/>
            <person name="Kyrpides N."/>
            <person name="Mavromatis K."/>
            <person name="Markowitz V."/>
            <person name="Szeto E."/>
            <person name="Ivanova N."/>
            <person name="Pagani I."/>
            <person name="Pati A."/>
            <person name="Goodwin L."/>
            <person name="Nordberg H.P."/>
            <person name="Cantor M.N."/>
            <person name="Hua S.X."/>
            <person name="Woyke T."/>
            <person name="Kerfeld C.A."/>
        </authorList>
    </citation>
    <scope>NUCLEOTIDE SEQUENCE [LARGE SCALE GENOMIC DNA]</scope>
    <source>
        <strain evidence="5">ATCC 27169 / PCC 6605</strain>
    </source>
</reference>
<dbReference type="STRING" id="1173020.Cha6605_2139"/>
<dbReference type="Pfam" id="PF00107">
    <property type="entry name" value="ADH_zinc_N"/>
    <property type="match status" value="1"/>
</dbReference>
<dbReference type="eggNOG" id="COG0604">
    <property type="taxonomic scope" value="Bacteria"/>
</dbReference>
<dbReference type="InterPro" id="IPR013149">
    <property type="entry name" value="ADH-like_C"/>
</dbReference>
<dbReference type="SMART" id="SM00829">
    <property type="entry name" value="PKS_ER"/>
    <property type="match status" value="1"/>
</dbReference>
<dbReference type="GO" id="GO:0070402">
    <property type="term" value="F:NADPH binding"/>
    <property type="evidence" value="ECO:0007669"/>
    <property type="project" value="TreeGrafter"/>
</dbReference>
<organism evidence="4 5">
    <name type="scientific">Chamaesiphon minutus (strain ATCC 27169 / PCC 6605)</name>
    <dbReference type="NCBI Taxonomy" id="1173020"/>
    <lineage>
        <taxon>Bacteria</taxon>
        <taxon>Bacillati</taxon>
        <taxon>Cyanobacteriota</taxon>
        <taxon>Cyanophyceae</taxon>
        <taxon>Gomontiellales</taxon>
        <taxon>Chamaesiphonaceae</taxon>
        <taxon>Chamaesiphon</taxon>
    </lineage>
</organism>
<dbReference type="Gene3D" id="3.40.50.720">
    <property type="entry name" value="NAD(P)-binding Rossmann-like Domain"/>
    <property type="match status" value="1"/>
</dbReference>
<dbReference type="PANTHER" id="PTHR48106:SF13">
    <property type="entry name" value="QUINONE OXIDOREDUCTASE-RELATED"/>
    <property type="match status" value="1"/>
</dbReference>
<sequence length="329" mass="35780">MKTIQVDRHGNADVLKLTELETPKPQSGQALIKIHYAGVNFIDVAMRRGWYPNPAIPTPFTPGVEGAGEVIEIGTGVTEVKVGDHVSFMQEEEPGLDRAYAEYIPIAAWKLIPLPDSISFETAAAMTAQGLTTQYMMHEFVTLQPGKSILIHAAAGGMGLNLVQWAKHLGAFVMGTTSNETKAQRVLELGADAAIDYTQEDFVQRVKELTDGKGADLIIDGVGKTTFAGDLEAVATRGHIVTYGITGGMPDDINPFALLSRSRTVHGADLFDYINNREERIMRANAVWEGIAAGWLKPQISQVFALEDAIAAHQLIEDRNNMGKILLKI</sequence>
<dbReference type="GO" id="GO:0003960">
    <property type="term" value="F:quinone reductase (NADPH) activity"/>
    <property type="evidence" value="ECO:0007669"/>
    <property type="project" value="InterPro"/>
</dbReference>
<dbReference type="InterPro" id="IPR013154">
    <property type="entry name" value="ADH-like_N"/>
</dbReference>
<dbReference type="EMBL" id="CP003600">
    <property type="protein sequence ID" value="AFY93225.1"/>
    <property type="molecule type" value="Genomic_DNA"/>
</dbReference>
<proteinExistence type="predicted"/>
<dbReference type="InterPro" id="IPR002364">
    <property type="entry name" value="Quin_OxRdtase/zeta-crystal_CS"/>
</dbReference>
<dbReference type="CDD" id="cd05286">
    <property type="entry name" value="QOR2"/>
    <property type="match status" value="1"/>
</dbReference>
<dbReference type="GO" id="GO:0035925">
    <property type="term" value="F:mRNA 3'-UTR AU-rich region binding"/>
    <property type="evidence" value="ECO:0007669"/>
    <property type="project" value="TreeGrafter"/>
</dbReference>
<dbReference type="Proteomes" id="UP000010366">
    <property type="component" value="Chromosome"/>
</dbReference>
<dbReference type="InterPro" id="IPR020843">
    <property type="entry name" value="ER"/>
</dbReference>
<protein>
    <submittedName>
        <fullName evidence="4">Zn-dependent oxidoreductase, NADPH:quinone reductase</fullName>
    </submittedName>
</protein>